<evidence type="ECO:0000313" key="14">
    <source>
        <dbReference type="EMBL" id="PJF35975.1"/>
    </source>
</evidence>
<dbReference type="InterPro" id="IPR001986">
    <property type="entry name" value="Enolpyruvate_Tfrase_dom"/>
</dbReference>
<evidence type="ECO:0000256" key="7">
    <source>
        <dbReference type="ARBA" id="ARBA00022984"/>
    </source>
</evidence>
<evidence type="ECO:0000256" key="5">
    <source>
        <dbReference type="ARBA" id="ARBA00022679"/>
    </source>
</evidence>
<dbReference type="Pfam" id="PF00275">
    <property type="entry name" value="EPSP_synthase"/>
    <property type="match status" value="1"/>
</dbReference>
<dbReference type="HAMAP" id="MF_00111">
    <property type="entry name" value="MurA"/>
    <property type="match status" value="1"/>
</dbReference>
<comment type="function">
    <text evidence="12">Cell wall formation. Adds enolpyruvyl to UDP-N-acetylglucosamine.</text>
</comment>
<dbReference type="GO" id="GO:0008360">
    <property type="term" value="P:regulation of cell shape"/>
    <property type="evidence" value="ECO:0007669"/>
    <property type="project" value="UniProtKB-KW"/>
</dbReference>
<keyword evidence="9 12" id="KW-0961">Cell wall biogenesis/degradation</keyword>
<organism evidence="14 15">
    <name type="scientific">Candidatus Thermofonsia Clade 1 bacterium</name>
    <dbReference type="NCBI Taxonomy" id="2364210"/>
    <lineage>
        <taxon>Bacteria</taxon>
        <taxon>Bacillati</taxon>
        <taxon>Chloroflexota</taxon>
        <taxon>Candidatus Thermofontia</taxon>
        <taxon>Candidatus Thermofonsia Clade 1</taxon>
    </lineage>
</organism>
<dbReference type="GO" id="GO:0051301">
    <property type="term" value="P:cell division"/>
    <property type="evidence" value="ECO:0007669"/>
    <property type="project" value="UniProtKB-KW"/>
</dbReference>
<name>A0A2M8PEI6_9CHLR</name>
<gene>
    <name evidence="12 14" type="primary">murA</name>
    <name evidence="14" type="ORF">CUN49_07850</name>
</gene>
<dbReference type="GO" id="GO:0008760">
    <property type="term" value="F:UDP-N-acetylglucosamine 1-carboxyvinyltransferase activity"/>
    <property type="evidence" value="ECO:0007669"/>
    <property type="project" value="UniProtKB-UniRule"/>
</dbReference>
<comment type="catalytic activity">
    <reaction evidence="11 12">
        <text>phosphoenolpyruvate + UDP-N-acetyl-alpha-D-glucosamine = UDP-N-acetyl-3-O-(1-carboxyvinyl)-alpha-D-glucosamine + phosphate</text>
        <dbReference type="Rhea" id="RHEA:18681"/>
        <dbReference type="ChEBI" id="CHEBI:43474"/>
        <dbReference type="ChEBI" id="CHEBI:57705"/>
        <dbReference type="ChEBI" id="CHEBI:58702"/>
        <dbReference type="ChEBI" id="CHEBI:68483"/>
        <dbReference type="EC" id="2.5.1.7"/>
    </reaction>
</comment>
<dbReference type="NCBIfam" id="TIGR01072">
    <property type="entry name" value="murA"/>
    <property type="match status" value="1"/>
</dbReference>
<dbReference type="EMBL" id="PGTM01000091">
    <property type="protein sequence ID" value="PJF35975.1"/>
    <property type="molecule type" value="Genomic_DNA"/>
</dbReference>
<dbReference type="PANTHER" id="PTHR43783:SF1">
    <property type="entry name" value="UDP-N-ACETYLGLUCOSAMINE 1-CARBOXYVINYLTRANSFERASE"/>
    <property type="match status" value="1"/>
</dbReference>
<evidence type="ECO:0000256" key="3">
    <source>
        <dbReference type="ARBA" id="ARBA00022490"/>
    </source>
</evidence>
<dbReference type="GO" id="GO:0019277">
    <property type="term" value="P:UDP-N-acetylgalactosamine biosynthetic process"/>
    <property type="evidence" value="ECO:0007669"/>
    <property type="project" value="InterPro"/>
</dbReference>
<feature type="binding site" evidence="12">
    <location>
        <begin position="22"/>
        <end position="23"/>
    </location>
    <ligand>
        <name>phosphoenolpyruvate</name>
        <dbReference type="ChEBI" id="CHEBI:58702"/>
    </ligand>
</feature>
<accession>A0A2M8PEI6</accession>
<keyword evidence="5 12" id="KW-0808">Transferase</keyword>
<sequence length="428" mass="46119">MQQFVIEGGYPLNGTLEVGGNKNAVLKLMAACLLTDQPVTLTNVPSILDVRVMAEILRKLGASVIYDESERRMSIHAAQLHTHEVDAALSGRLRASIVLAGALLGRLGKATLPLPGGDVIGRRRLDTHILALQKLGAQIQIARGFQMHAEQLVGTSILLDEASVTATENAILAAARAKGTTVIRNAACEPHVQDLCNFLVMLGVPIEGIGSNQLTIHGTEQLGGGTFRVGADYIEVASYIGAAALTGGEVLIKNADPQHLAMIELVYNKLGVHWEVRGTDIFVPRGQALRVQTDLGNRIPVIKAQPWPSFPSDLLSIALVIATQSSGAVMFHEWMYDGRLFFTDKLVSMGARIVLCDPHRALVQGHTPLHGDLTISSPDIRAGIALLIAALCARGRTVIGNVHHIDRGYERVEEKLRLLGAKIERLTY</sequence>
<evidence type="ECO:0000259" key="13">
    <source>
        <dbReference type="Pfam" id="PF00275"/>
    </source>
</evidence>
<evidence type="ECO:0000256" key="4">
    <source>
        <dbReference type="ARBA" id="ARBA00022618"/>
    </source>
</evidence>
<dbReference type="Proteomes" id="UP000229681">
    <property type="component" value="Unassembled WGS sequence"/>
</dbReference>
<dbReference type="InterPro" id="IPR013792">
    <property type="entry name" value="RNA3'P_cycl/enolpyr_Trfase_a/b"/>
</dbReference>
<keyword evidence="4 12" id="KW-0132">Cell division</keyword>
<dbReference type="CDD" id="cd01555">
    <property type="entry name" value="UdpNAET"/>
    <property type="match status" value="1"/>
</dbReference>
<dbReference type="Gene3D" id="3.65.10.10">
    <property type="entry name" value="Enolpyruvate transferase domain"/>
    <property type="match status" value="2"/>
</dbReference>
<evidence type="ECO:0000256" key="12">
    <source>
        <dbReference type="HAMAP-Rule" id="MF_00111"/>
    </source>
</evidence>
<dbReference type="InterPro" id="IPR050068">
    <property type="entry name" value="MurA_subfamily"/>
</dbReference>
<dbReference type="AlphaFoldDB" id="A0A2M8PEI6"/>
<dbReference type="GO" id="GO:0009252">
    <property type="term" value="P:peptidoglycan biosynthetic process"/>
    <property type="evidence" value="ECO:0007669"/>
    <property type="project" value="UniProtKB-UniRule"/>
</dbReference>
<dbReference type="InterPro" id="IPR005750">
    <property type="entry name" value="UDP_GlcNAc_COvinyl_MurA"/>
</dbReference>
<feature type="binding site" evidence="12">
    <location>
        <position position="335"/>
    </location>
    <ligand>
        <name>UDP-N-acetyl-alpha-D-glucosamine</name>
        <dbReference type="ChEBI" id="CHEBI:57705"/>
    </ligand>
</feature>
<keyword evidence="3 12" id="KW-0963">Cytoplasm</keyword>
<evidence type="ECO:0000313" key="15">
    <source>
        <dbReference type="Proteomes" id="UP000229681"/>
    </source>
</evidence>
<dbReference type="PANTHER" id="PTHR43783">
    <property type="entry name" value="UDP-N-ACETYLGLUCOSAMINE 1-CARBOXYVINYLTRANSFERASE"/>
    <property type="match status" value="1"/>
</dbReference>
<evidence type="ECO:0000256" key="6">
    <source>
        <dbReference type="ARBA" id="ARBA00022960"/>
    </source>
</evidence>
<keyword evidence="8 12" id="KW-0131">Cell cycle</keyword>
<protein>
    <recommendedName>
        <fullName evidence="12">UDP-N-acetylglucosamine 1-carboxyvinyltransferase</fullName>
        <ecNumber evidence="12">2.5.1.7</ecNumber>
    </recommendedName>
    <alternativeName>
        <fullName evidence="12">Enoylpyruvate transferase</fullName>
    </alternativeName>
    <alternativeName>
        <fullName evidence="12">UDP-N-acetylglucosamine enolpyruvyl transferase</fullName>
        <shortName evidence="12">EPT</shortName>
    </alternativeName>
</protein>
<keyword evidence="7 12" id="KW-0573">Peptidoglycan synthesis</keyword>
<evidence type="ECO:0000256" key="2">
    <source>
        <dbReference type="ARBA" id="ARBA00004752"/>
    </source>
</evidence>
<dbReference type="InterPro" id="IPR036968">
    <property type="entry name" value="Enolpyruvate_Tfrase_sf"/>
</dbReference>
<feature type="binding site" evidence="12">
    <location>
        <position position="313"/>
    </location>
    <ligand>
        <name>UDP-N-acetyl-alpha-D-glucosamine</name>
        <dbReference type="ChEBI" id="CHEBI:57705"/>
    </ligand>
</feature>
<feature type="binding site" evidence="12">
    <location>
        <position position="94"/>
    </location>
    <ligand>
        <name>UDP-N-acetyl-alpha-D-glucosamine</name>
        <dbReference type="ChEBI" id="CHEBI:57705"/>
    </ligand>
</feature>
<evidence type="ECO:0000256" key="9">
    <source>
        <dbReference type="ARBA" id="ARBA00023316"/>
    </source>
</evidence>
<dbReference type="NCBIfam" id="NF006873">
    <property type="entry name" value="PRK09369.1"/>
    <property type="match status" value="1"/>
</dbReference>
<comment type="caution">
    <text evidence="12">Lacks conserved residue(s) required for the propagation of feature annotation.</text>
</comment>
<proteinExistence type="inferred from homology"/>
<comment type="caution">
    <text evidence="14">The sequence shown here is derived from an EMBL/GenBank/DDBJ whole genome shotgun (WGS) entry which is preliminary data.</text>
</comment>
<dbReference type="EC" id="2.5.1.7" evidence="12"/>
<evidence type="ECO:0000256" key="1">
    <source>
        <dbReference type="ARBA" id="ARBA00004496"/>
    </source>
</evidence>
<dbReference type="SUPFAM" id="SSF55205">
    <property type="entry name" value="EPT/RTPC-like"/>
    <property type="match status" value="1"/>
</dbReference>
<feature type="active site" description="Proton donor" evidence="12">
    <location>
        <position position="118"/>
    </location>
</feature>
<comment type="pathway">
    <text evidence="2 12">Cell wall biogenesis; peptidoglycan biosynthesis.</text>
</comment>
<dbReference type="GO" id="GO:0071555">
    <property type="term" value="P:cell wall organization"/>
    <property type="evidence" value="ECO:0007669"/>
    <property type="project" value="UniProtKB-KW"/>
</dbReference>
<keyword evidence="6 12" id="KW-0133">Cell shape</keyword>
<evidence type="ECO:0000256" key="11">
    <source>
        <dbReference type="ARBA" id="ARBA00047527"/>
    </source>
</evidence>
<comment type="similarity">
    <text evidence="10 12">Belongs to the EPSP synthase family. MurA subfamily.</text>
</comment>
<evidence type="ECO:0000256" key="10">
    <source>
        <dbReference type="ARBA" id="ARBA00038367"/>
    </source>
</evidence>
<dbReference type="GO" id="GO:0005737">
    <property type="term" value="C:cytoplasm"/>
    <property type="evidence" value="ECO:0007669"/>
    <property type="project" value="UniProtKB-SubCell"/>
</dbReference>
<evidence type="ECO:0000256" key="8">
    <source>
        <dbReference type="ARBA" id="ARBA00023306"/>
    </source>
</evidence>
<reference evidence="14 15" key="1">
    <citation type="submission" date="2017-11" db="EMBL/GenBank/DDBJ databases">
        <title>Evolution of Phototrophy in the Chloroflexi Phylum Driven by Horizontal Gene Transfer.</title>
        <authorList>
            <person name="Ward L.M."/>
            <person name="Hemp J."/>
            <person name="Shih P.M."/>
            <person name="Mcglynn S.E."/>
            <person name="Fischer W."/>
        </authorList>
    </citation>
    <scope>NUCLEOTIDE SEQUENCE [LARGE SCALE GENOMIC DNA]</scope>
    <source>
        <strain evidence="14">JP3_13</strain>
    </source>
</reference>
<dbReference type="UniPathway" id="UPA00219"/>
<feature type="domain" description="Enolpyruvate transferase" evidence="13">
    <location>
        <begin position="7"/>
        <end position="416"/>
    </location>
</feature>
<comment type="subcellular location">
    <subcellularLocation>
        <location evidence="1 12">Cytoplasm</location>
    </subcellularLocation>
</comment>